<evidence type="ECO:0000256" key="8">
    <source>
        <dbReference type="ARBA" id="ARBA00022777"/>
    </source>
</evidence>
<evidence type="ECO:0000256" key="10">
    <source>
        <dbReference type="ARBA" id="ARBA00022915"/>
    </source>
</evidence>
<gene>
    <name evidence="17" type="ORF">H9726_00580</name>
</gene>
<dbReference type="AlphaFoldDB" id="A0A9D2D5E7"/>
<feature type="binding site" evidence="13">
    <location>
        <position position="51"/>
    </location>
    <ligand>
        <name>substrate</name>
    </ligand>
</feature>
<dbReference type="CDD" id="cd04916">
    <property type="entry name" value="ACT_AKiii-YclM-BS_2"/>
    <property type="match status" value="1"/>
</dbReference>
<organism evidence="17 18">
    <name type="scientific">Candidatus Borkfalkia avicola</name>
    <dbReference type="NCBI Taxonomy" id="2838503"/>
    <lineage>
        <taxon>Bacteria</taxon>
        <taxon>Bacillati</taxon>
        <taxon>Bacillota</taxon>
        <taxon>Clostridia</taxon>
        <taxon>Christensenellales</taxon>
        <taxon>Christensenellaceae</taxon>
        <taxon>Candidatus Borkfalkia</taxon>
    </lineage>
</organism>
<comment type="caution">
    <text evidence="17">The sequence shown here is derived from an EMBL/GenBank/DDBJ whole genome shotgun (WGS) entry which is preliminary data.</text>
</comment>
<evidence type="ECO:0000256" key="11">
    <source>
        <dbReference type="ARBA" id="ARBA00023154"/>
    </source>
</evidence>
<dbReference type="EMBL" id="DXCF01000003">
    <property type="protein sequence ID" value="HIZ08957.1"/>
    <property type="molecule type" value="Genomic_DNA"/>
</dbReference>
<dbReference type="InterPro" id="IPR018042">
    <property type="entry name" value="Aspartate_kinase_CS"/>
</dbReference>
<evidence type="ECO:0000256" key="5">
    <source>
        <dbReference type="ARBA" id="ARBA00010122"/>
    </source>
</evidence>
<dbReference type="GO" id="GO:0009089">
    <property type="term" value="P:lysine biosynthetic process via diaminopimelate"/>
    <property type="evidence" value="ECO:0007669"/>
    <property type="project" value="InterPro"/>
</dbReference>
<evidence type="ECO:0000256" key="4">
    <source>
        <dbReference type="ARBA" id="ARBA00005139"/>
    </source>
</evidence>
<feature type="binding site" evidence="13">
    <location>
        <position position="117"/>
    </location>
    <ligand>
        <name>substrate</name>
    </ligand>
</feature>
<keyword evidence="6 14" id="KW-0808">Transferase</keyword>
<dbReference type="SUPFAM" id="SSF53633">
    <property type="entry name" value="Carbamate kinase-like"/>
    <property type="match status" value="1"/>
</dbReference>
<evidence type="ECO:0000256" key="6">
    <source>
        <dbReference type="ARBA" id="ARBA00022679"/>
    </source>
</evidence>
<dbReference type="InterPro" id="IPR002912">
    <property type="entry name" value="ACT_dom"/>
</dbReference>
<evidence type="ECO:0000313" key="17">
    <source>
        <dbReference type="EMBL" id="HIZ08957.1"/>
    </source>
</evidence>
<protein>
    <recommendedName>
        <fullName evidence="14">Aspartokinase</fullName>
        <ecNumber evidence="14">2.7.2.4</ecNumber>
    </recommendedName>
</protein>
<evidence type="ECO:0000256" key="9">
    <source>
        <dbReference type="ARBA" id="ARBA00022840"/>
    </source>
</evidence>
<proteinExistence type="inferred from homology"/>
<evidence type="ECO:0000256" key="12">
    <source>
        <dbReference type="ARBA" id="ARBA00047872"/>
    </source>
</evidence>
<dbReference type="InterPro" id="IPR001048">
    <property type="entry name" value="Asp/Glu/Uridylate_kinase"/>
</dbReference>
<dbReference type="Gene3D" id="3.40.1160.10">
    <property type="entry name" value="Acetylglutamate kinase-like"/>
    <property type="match status" value="1"/>
</dbReference>
<reference evidence="17" key="1">
    <citation type="journal article" date="2021" name="PeerJ">
        <title>Extensive microbial diversity within the chicken gut microbiome revealed by metagenomics and culture.</title>
        <authorList>
            <person name="Gilroy R."/>
            <person name="Ravi A."/>
            <person name="Getino M."/>
            <person name="Pursley I."/>
            <person name="Horton D.L."/>
            <person name="Alikhan N.F."/>
            <person name="Baker D."/>
            <person name="Gharbi K."/>
            <person name="Hall N."/>
            <person name="Watson M."/>
            <person name="Adriaenssens E.M."/>
            <person name="Foster-Nyarko E."/>
            <person name="Jarju S."/>
            <person name="Secka A."/>
            <person name="Antonio M."/>
            <person name="Oren A."/>
            <person name="Chaudhuri R.R."/>
            <person name="La Ragione R."/>
            <person name="Hildebrand F."/>
            <person name="Pallen M.J."/>
        </authorList>
    </citation>
    <scope>NUCLEOTIDE SEQUENCE</scope>
    <source>
        <strain evidence="17">CHK192-19661</strain>
    </source>
</reference>
<feature type="binding site" evidence="13">
    <location>
        <begin position="7"/>
        <end position="10"/>
    </location>
    <ligand>
        <name>ATP</name>
        <dbReference type="ChEBI" id="CHEBI:30616"/>
    </ligand>
</feature>
<evidence type="ECO:0000256" key="14">
    <source>
        <dbReference type="RuleBase" id="RU003448"/>
    </source>
</evidence>
<dbReference type="Proteomes" id="UP000824025">
    <property type="component" value="Unassembled WGS sequence"/>
</dbReference>
<evidence type="ECO:0000259" key="16">
    <source>
        <dbReference type="PROSITE" id="PS51671"/>
    </source>
</evidence>
<dbReference type="Pfam" id="PF22468">
    <property type="entry name" value="ACT_9"/>
    <property type="match status" value="1"/>
</dbReference>
<dbReference type="GO" id="GO:0019877">
    <property type="term" value="P:diaminopimelate biosynthetic process"/>
    <property type="evidence" value="ECO:0007669"/>
    <property type="project" value="UniProtKB-KW"/>
</dbReference>
<keyword evidence="9 13" id="KW-0067">ATP-binding</keyword>
<feature type="domain" description="ACT" evidence="16">
    <location>
        <begin position="380"/>
        <end position="447"/>
    </location>
</feature>
<dbReference type="PROSITE" id="PS51671">
    <property type="entry name" value="ACT"/>
    <property type="match status" value="1"/>
</dbReference>
<dbReference type="NCBIfam" id="NF006540">
    <property type="entry name" value="PRK09034.1"/>
    <property type="match status" value="1"/>
</dbReference>
<keyword evidence="8 14" id="KW-0418">Kinase</keyword>
<keyword evidence="10" id="KW-0220">Diaminopimelate biosynthesis</keyword>
<dbReference type="Pfam" id="PF00696">
    <property type="entry name" value="AA_kinase"/>
    <property type="match status" value="1"/>
</dbReference>
<evidence type="ECO:0000256" key="1">
    <source>
        <dbReference type="ARBA" id="ARBA00003121"/>
    </source>
</evidence>
<feature type="binding site" evidence="13">
    <location>
        <begin position="208"/>
        <end position="209"/>
    </location>
    <ligand>
        <name>ATP</name>
        <dbReference type="ChEBI" id="CHEBI:30616"/>
    </ligand>
</feature>
<accession>A0A9D2D5E7</accession>
<dbReference type="SUPFAM" id="SSF55021">
    <property type="entry name" value="ACT-like"/>
    <property type="match status" value="2"/>
</dbReference>
<reference evidence="17" key="2">
    <citation type="submission" date="2021-04" db="EMBL/GenBank/DDBJ databases">
        <authorList>
            <person name="Gilroy R."/>
        </authorList>
    </citation>
    <scope>NUCLEOTIDE SEQUENCE</scope>
    <source>
        <strain evidence="17">CHK192-19661</strain>
    </source>
</reference>
<keyword evidence="11" id="KW-0457">Lysine biosynthesis</keyword>
<evidence type="ECO:0000256" key="13">
    <source>
        <dbReference type="PIRSR" id="PIRSR000726-1"/>
    </source>
</evidence>
<dbReference type="PANTHER" id="PTHR21499:SF67">
    <property type="entry name" value="ASPARTOKINASE 3"/>
    <property type="match status" value="1"/>
</dbReference>
<comment type="pathway">
    <text evidence="3 15">Amino-acid biosynthesis; L-methionine biosynthesis via de novo pathway; L-homoserine from L-aspartate: step 1/3.</text>
</comment>
<dbReference type="GO" id="GO:0005829">
    <property type="term" value="C:cytosol"/>
    <property type="evidence" value="ECO:0007669"/>
    <property type="project" value="TreeGrafter"/>
</dbReference>
<dbReference type="InterPro" id="IPR036393">
    <property type="entry name" value="AceGlu_kinase-like_sf"/>
</dbReference>
<dbReference type="PANTHER" id="PTHR21499">
    <property type="entry name" value="ASPARTATE KINASE"/>
    <property type="match status" value="1"/>
</dbReference>
<dbReference type="NCBIfam" id="TIGR00657">
    <property type="entry name" value="asp_kinases"/>
    <property type="match status" value="1"/>
</dbReference>
<evidence type="ECO:0000313" key="18">
    <source>
        <dbReference type="Proteomes" id="UP000824025"/>
    </source>
</evidence>
<keyword evidence="7 13" id="KW-0547">Nucleotide-binding</keyword>
<dbReference type="GO" id="GO:0004072">
    <property type="term" value="F:aspartate kinase activity"/>
    <property type="evidence" value="ECO:0007669"/>
    <property type="project" value="UniProtKB-EC"/>
</dbReference>
<dbReference type="CDD" id="cd04911">
    <property type="entry name" value="ACT_AKiii-YclM-BS_1"/>
    <property type="match status" value="1"/>
</dbReference>
<keyword evidence="15" id="KW-0028">Amino-acid biosynthesis</keyword>
<evidence type="ECO:0000256" key="3">
    <source>
        <dbReference type="ARBA" id="ARBA00004986"/>
    </source>
</evidence>
<evidence type="ECO:0000256" key="15">
    <source>
        <dbReference type="RuleBase" id="RU004249"/>
    </source>
</evidence>
<dbReference type="GO" id="GO:0005524">
    <property type="term" value="F:ATP binding"/>
    <property type="evidence" value="ECO:0007669"/>
    <property type="project" value="UniProtKB-KW"/>
</dbReference>
<comment type="catalytic activity">
    <reaction evidence="12 14">
        <text>L-aspartate + ATP = 4-phospho-L-aspartate + ADP</text>
        <dbReference type="Rhea" id="RHEA:23776"/>
        <dbReference type="ChEBI" id="CHEBI:29991"/>
        <dbReference type="ChEBI" id="CHEBI:30616"/>
        <dbReference type="ChEBI" id="CHEBI:57535"/>
        <dbReference type="ChEBI" id="CHEBI:456216"/>
        <dbReference type="EC" id="2.7.2.4"/>
    </reaction>
</comment>
<feature type="binding site" evidence="13">
    <location>
        <position position="219"/>
    </location>
    <ligand>
        <name>ATP</name>
        <dbReference type="ChEBI" id="CHEBI:30616"/>
    </ligand>
</feature>
<dbReference type="EC" id="2.7.2.4" evidence="14"/>
<dbReference type="InterPro" id="IPR054352">
    <property type="entry name" value="ACT_Aspartokinase"/>
</dbReference>
<dbReference type="InterPro" id="IPR001341">
    <property type="entry name" value="Asp_kinase"/>
</dbReference>
<comment type="pathway">
    <text evidence="2 15">Amino-acid biosynthesis; L-lysine biosynthesis via DAP pathway; (S)-tetrahydrodipicolinate from L-aspartate: step 1/4.</text>
</comment>
<dbReference type="PROSITE" id="PS00324">
    <property type="entry name" value="ASPARTOKINASE"/>
    <property type="match status" value="1"/>
</dbReference>
<comment type="function">
    <text evidence="1">Catalyzes the phosphorylation of the beta-carboxyl group of aspartic acid with ATP to yield 4-phospho-L-aspartate, which is involved in the branched biosynthetic pathway leading to the biosynthesis of amino acids threonine, isoleucine and methionine.</text>
</comment>
<comment type="similarity">
    <text evidence="5 14">Belongs to the aspartokinase family.</text>
</comment>
<dbReference type="Gene3D" id="3.30.2130.10">
    <property type="entry name" value="VC0802-like"/>
    <property type="match status" value="1"/>
</dbReference>
<dbReference type="PIRSF" id="PIRSF000726">
    <property type="entry name" value="Asp_kin"/>
    <property type="match status" value="1"/>
</dbReference>
<name>A0A9D2D5E7_9FIRM</name>
<sequence>MSLTVCKFGGSSLADGNNIQRVGAIVNADPARKYVVVSAPGKRYSGDTKVTDMLYACYREAEEKGSCAEAFAAVRRRFRSIVDELGMDGFDVDAVLDETERDIEQNKSADFTASRGEYLNARIIAAKFGRKFVDAKDIVFFNEKGALDEKRTYAAIAAALKDCDGAVIPGFYGTDASGRVKTFSRGGSDISGSVVARAVNADLYENWTDVSGFLACDPRIVSNPEKIETISFKELRELSYMGANVLHADSIFPVRKGDIPIRIKNTFRPEDAGTLILPSKKYKKHGNIVTGIAGKKDFTVIFLEKSMMNSELGFARRVLSVLEEDGINFEHMPSGIDTLSLVIDSHYLAGGVLERLLEQIRAAVAPDYIRVLENIALVATVGHGMAFNIGTSARLFTALSEAGINVRMIDQGSSEINIIVGIDNDDYEKCVRAVYREFFGKGNKAAE</sequence>
<dbReference type="InterPro" id="IPR045865">
    <property type="entry name" value="ACT-like_dom_sf"/>
</dbReference>
<dbReference type="GO" id="GO:0009090">
    <property type="term" value="P:homoserine biosynthetic process"/>
    <property type="evidence" value="ECO:0007669"/>
    <property type="project" value="TreeGrafter"/>
</dbReference>
<comment type="pathway">
    <text evidence="4 15">Amino-acid biosynthesis; L-threonine biosynthesis; L-threonine from L-aspartate: step 1/5.</text>
</comment>
<evidence type="ECO:0000256" key="7">
    <source>
        <dbReference type="ARBA" id="ARBA00022741"/>
    </source>
</evidence>
<evidence type="ECO:0000256" key="2">
    <source>
        <dbReference type="ARBA" id="ARBA00004766"/>
    </source>
</evidence>
<dbReference type="FunFam" id="3.30.2130.10:FF:000001">
    <property type="entry name" value="Bifunctional aspartokinase/homoserine dehydrogenase"/>
    <property type="match status" value="1"/>
</dbReference>
<dbReference type="InterPro" id="IPR005260">
    <property type="entry name" value="Asp_kin_monofn"/>
</dbReference>